<protein>
    <submittedName>
        <fullName evidence="3">Uncharacterized protein</fullName>
    </submittedName>
</protein>
<keyword evidence="1" id="KW-1133">Transmembrane helix</keyword>
<accession>A0A914EJQ5</accession>
<feature type="transmembrane region" description="Helical" evidence="1">
    <location>
        <begin position="47"/>
        <end position="75"/>
    </location>
</feature>
<dbReference type="WBParaSite" id="ACRNAN_scaffold884.g10858.t1">
    <property type="protein sequence ID" value="ACRNAN_scaffold884.g10858.t1"/>
    <property type="gene ID" value="ACRNAN_scaffold884.g10858"/>
</dbReference>
<evidence type="ECO:0000256" key="1">
    <source>
        <dbReference type="SAM" id="Phobius"/>
    </source>
</evidence>
<organism evidence="2 3">
    <name type="scientific">Acrobeloides nanus</name>
    <dbReference type="NCBI Taxonomy" id="290746"/>
    <lineage>
        <taxon>Eukaryota</taxon>
        <taxon>Metazoa</taxon>
        <taxon>Ecdysozoa</taxon>
        <taxon>Nematoda</taxon>
        <taxon>Chromadorea</taxon>
        <taxon>Rhabditida</taxon>
        <taxon>Tylenchina</taxon>
        <taxon>Cephalobomorpha</taxon>
        <taxon>Cephaloboidea</taxon>
        <taxon>Cephalobidae</taxon>
        <taxon>Acrobeloides</taxon>
    </lineage>
</organism>
<keyword evidence="2" id="KW-1185">Reference proteome</keyword>
<keyword evidence="1" id="KW-0812">Transmembrane</keyword>
<evidence type="ECO:0000313" key="2">
    <source>
        <dbReference type="Proteomes" id="UP000887540"/>
    </source>
</evidence>
<reference evidence="3" key="1">
    <citation type="submission" date="2022-11" db="UniProtKB">
        <authorList>
            <consortium name="WormBaseParasite"/>
        </authorList>
    </citation>
    <scope>IDENTIFICATION</scope>
</reference>
<sequence length="201" mass="22100">MPLTFNYVVTMAEEIPHRPAPDSPIATISQTNGEDFIVCGAIKSRKVVLFVAMLGASLCVILGVILITILPWFAFPTALDVLILSGIGAYVIGGVLASVFVYFGTKKNRPGLFTPFLLLYGTLIMIGMGAAVVGIAKLVSDQSPEVDTLDAFARIIIVVVPVFVLTQIFLIYFIWQYKRYLTWKVQRRVVIPAYNPAFEPI</sequence>
<dbReference type="AlphaFoldDB" id="A0A914EJQ5"/>
<feature type="transmembrane region" description="Helical" evidence="1">
    <location>
        <begin position="151"/>
        <end position="175"/>
    </location>
</feature>
<evidence type="ECO:0000313" key="3">
    <source>
        <dbReference type="WBParaSite" id="ACRNAN_scaffold884.g10858.t1"/>
    </source>
</evidence>
<name>A0A914EJQ5_9BILA</name>
<keyword evidence="1" id="KW-0472">Membrane</keyword>
<feature type="transmembrane region" description="Helical" evidence="1">
    <location>
        <begin position="81"/>
        <end position="104"/>
    </location>
</feature>
<dbReference type="Proteomes" id="UP000887540">
    <property type="component" value="Unplaced"/>
</dbReference>
<feature type="transmembrane region" description="Helical" evidence="1">
    <location>
        <begin position="116"/>
        <end position="139"/>
    </location>
</feature>
<proteinExistence type="predicted"/>